<dbReference type="Proteomes" id="UP000247832">
    <property type="component" value="Unassembled WGS sequence"/>
</dbReference>
<dbReference type="Pfam" id="PF00528">
    <property type="entry name" value="BPD_transp_1"/>
    <property type="match status" value="1"/>
</dbReference>
<evidence type="ECO:0000256" key="2">
    <source>
        <dbReference type="ARBA" id="ARBA00022448"/>
    </source>
</evidence>
<feature type="transmembrane region" description="Helical" evidence="8">
    <location>
        <begin position="144"/>
        <end position="165"/>
    </location>
</feature>
<comment type="caution">
    <text evidence="10">The sequence shown here is derived from an EMBL/GenBank/DDBJ whole genome shotgun (WGS) entry which is preliminary data.</text>
</comment>
<evidence type="ECO:0000256" key="1">
    <source>
        <dbReference type="ARBA" id="ARBA00004651"/>
    </source>
</evidence>
<gene>
    <name evidence="10" type="ORF">CVV68_03640</name>
</gene>
<dbReference type="CDD" id="cd06261">
    <property type="entry name" value="TM_PBP2"/>
    <property type="match status" value="1"/>
</dbReference>
<dbReference type="OrthoDB" id="9814902at2"/>
<dbReference type="NCBIfam" id="TIGR01726">
    <property type="entry name" value="HEQRo_perm_3TM"/>
    <property type="match status" value="1"/>
</dbReference>
<accession>A0A2V5LBD1</accession>
<feature type="domain" description="ABC transmembrane type-1" evidence="9">
    <location>
        <begin position="19"/>
        <end position="207"/>
    </location>
</feature>
<dbReference type="PANTHER" id="PTHR30614:SF0">
    <property type="entry name" value="L-CYSTINE TRANSPORT SYSTEM PERMEASE PROTEIN TCYL"/>
    <property type="match status" value="1"/>
</dbReference>
<keyword evidence="7 8" id="KW-0472">Membrane</keyword>
<evidence type="ECO:0000256" key="4">
    <source>
        <dbReference type="ARBA" id="ARBA00022692"/>
    </source>
</evidence>
<dbReference type="InterPro" id="IPR000515">
    <property type="entry name" value="MetI-like"/>
</dbReference>
<dbReference type="InterPro" id="IPR010065">
    <property type="entry name" value="AA_ABC_transptr_permease_3TM"/>
</dbReference>
<name>A0A2V5LBD1_9MICC</name>
<feature type="transmembrane region" description="Helical" evidence="8">
    <location>
        <begin position="23"/>
        <end position="44"/>
    </location>
</feature>
<keyword evidence="3" id="KW-1003">Cell membrane</keyword>
<protein>
    <submittedName>
        <fullName evidence="10">Amino acid ABC transporter permease</fullName>
    </submittedName>
</protein>
<keyword evidence="5" id="KW-0029">Amino-acid transport</keyword>
<keyword evidence="11" id="KW-1185">Reference proteome</keyword>
<organism evidence="10 11">
    <name type="scientific">Arthrobacter livingstonensis</name>
    <dbReference type="NCBI Taxonomy" id="670078"/>
    <lineage>
        <taxon>Bacteria</taxon>
        <taxon>Bacillati</taxon>
        <taxon>Actinomycetota</taxon>
        <taxon>Actinomycetes</taxon>
        <taxon>Micrococcales</taxon>
        <taxon>Micrococcaceae</taxon>
        <taxon>Arthrobacter</taxon>
    </lineage>
</organism>
<evidence type="ECO:0000256" key="6">
    <source>
        <dbReference type="ARBA" id="ARBA00022989"/>
    </source>
</evidence>
<evidence type="ECO:0000256" key="3">
    <source>
        <dbReference type="ARBA" id="ARBA00022475"/>
    </source>
</evidence>
<dbReference type="AlphaFoldDB" id="A0A2V5LBD1"/>
<sequence>MNNLVDVAIEYGPTLLGGLKVSLTLTILSLALGLPIGLLFSFGVTAKNKAFRYISVFFVEVGRGAPALVLLQLMYYGLPNANITLSSMASACLALTWTTAAYSAELIRGGMQSVPSGEIEGSHALGMSYRDCLRFVVIPQGLRIALPSLMGFAVLLFQATSLAYSVAVPELMSQAYSIGSSTFQYLPVFIVAGLLYAAISIPATWLSVGAERLLSRHL</sequence>
<dbReference type="GO" id="GO:0006865">
    <property type="term" value="P:amino acid transport"/>
    <property type="evidence" value="ECO:0007669"/>
    <property type="project" value="UniProtKB-KW"/>
</dbReference>
<proteinExistence type="inferred from homology"/>
<evidence type="ECO:0000256" key="7">
    <source>
        <dbReference type="ARBA" id="ARBA00023136"/>
    </source>
</evidence>
<dbReference type="InterPro" id="IPR035906">
    <property type="entry name" value="MetI-like_sf"/>
</dbReference>
<feature type="transmembrane region" description="Helical" evidence="8">
    <location>
        <begin position="185"/>
        <end position="208"/>
    </location>
</feature>
<dbReference type="EMBL" id="QJVD01000003">
    <property type="protein sequence ID" value="PYI68915.1"/>
    <property type="molecule type" value="Genomic_DNA"/>
</dbReference>
<keyword evidence="6 8" id="KW-1133">Transmembrane helix</keyword>
<comment type="similarity">
    <text evidence="8">Belongs to the binding-protein-dependent transport system permease family.</text>
</comment>
<comment type="subcellular location">
    <subcellularLocation>
        <location evidence="1 8">Cell membrane</location>
        <topology evidence="1 8">Multi-pass membrane protein</topology>
    </subcellularLocation>
</comment>
<dbReference type="SUPFAM" id="SSF161098">
    <property type="entry name" value="MetI-like"/>
    <property type="match status" value="1"/>
</dbReference>
<dbReference type="GO" id="GO:0022857">
    <property type="term" value="F:transmembrane transporter activity"/>
    <property type="evidence" value="ECO:0007669"/>
    <property type="project" value="InterPro"/>
</dbReference>
<dbReference type="InterPro" id="IPR043429">
    <property type="entry name" value="ArtM/GltK/GlnP/TcyL/YhdX-like"/>
</dbReference>
<evidence type="ECO:0000259" key="9">
    <source>
        <dbReference type="PROSITE" id="PS50928"/>
    </source>
</evidence>
<dbReference type="GO" id="GO:0043190">
    <property type="term" value="C:ATP-binding cassette (ABC) transporter complex"/>
    <property type="evidence" value="ECO:0007669"/>
    <property type="project" value="InterPro"/>
</dbReference>
<dbReference type="PANTHER" id="PTHR30614">
    <property type="entry name" value="MEMBRANE COMPONENT OF AMINO ACID ABC TRANSPORTER"/>
    <property type="match status" value="1"/>
</dbReference>
<keyword evidence="4 8" id="KW-0812">Transmembrane</keyword>
<dbReference type="PROSITE" id="PS50928">
    <property type="entry name" value="ABC_TM1"/>
    <property type="match status" value="1"/>
</dbReference>
<evidence type="ECO:0000256" key="8">
    <source>
        <dbReference type="RuleBase" id="RU363032"/>
    </source>
</evidence>
<evidence type="ECO:0000313" key="11">
    <source>
        <dbReference type="Proteomes" id="UP000247832"/>
    </source>
</evidence>
<dbReference type="RefSeq" id="WP_110499664.1">
    <property type="nucleotide sequence ID" value="NZ_QJVD01000003.1"/>
</dbReference>
<evidence type="ECO:0000256" key="5">
    <source>
        <dbReference type="ARBA" id="ARBA00022970"/>
    </source>
</evidence>
<evidence type="ECO:0000313" key="10">
    <source>
        <dbReference type="EMBL" id="PYI68915.1"/>
    </source>
</evidence>
<keyword evidence="2 8" id="KW-0813">Transport</keyword>
<reference evidence="10 11" key="1">
    <citation type="submission" date="2018-05" db="EMBL/GenBank/DDBJ databases">
        <title>Genetic diversity of glacier-inhabiting Cryobacterium bacteria in China and description of Cryobacterium mengkeensis sp. nov. and Arthrobacter glacialis sp. nov.</title>
        <authorList>
            <person name="Liu Q."/>
            <person name="Xin Y.-H."/>
        </authorList>
    </citation>
    <scope>NUCLEOTIDE SEQUENCE [LARGE SCALE GENOMIC DNA]</scope>
    <source>
        <strain evidence="10 11">LI2</strain>
    </source>
</reference>
<dbReference type="Gene3D" id="1.10.3720.10">
    <property type="entry name" value="MetI-like"/>
    <property type="match status" value="1"/>
</dbReference>